<evidence type="ECO:0000256" key="1">
    <source>
        <dbReference type="ARBA" id="ARBA00004365"/>
    </source>
</evidence>
<dbReference type="GO" id="GO:0044780">
    <property type="term" value="P:bacterial-type flagellum assembly"/>
    <property type="evidence" value="ECO:0007669"/>
    <property type="project" value="InterPro"/>
</dbReference>
<evidence type="ECO:0000313" key="9">
    <source>
        <dbReference type="EMBL" id="TCP61170.1"/>
    </source>
</evidence>
<keyword evidence="9" id="KW-0966">Cell projection</keyword>
<dbReference type="InterPro" id="IPR053927">
    <property type="entry name" value="FlgK_helical"/>
</dbReference>
<dbReference type="InterPro" id="IPR002371">
    <property type="entry name" value="FlgK"/>
</dbReference>
<keyword evidence="9" id="KW-0969">Cilium</keyword>
<dbReference type="AlphaFoldDB" id="A0A4R2RCP1"/>
<sequence length="485" mass="49285">MSLSASLSNALSGLSLATRGAQVVSLNVANATTAGYGRRVIEPTVATLDGSGAGVRIGDVRRESDPLLIAWRRDAEAESQRTEIRTSALDTLEAAFGTPEQGDGLTARLADLDNALILAASRPDSDTRLADVLAAAQTLAESFNTASDRVQTLRQEAETAIATEIERMTTALARIADLNAGIVAAQAGGRDANALLDQRQSLVDTLAGIVPLREYARDGGAIALYSASGATLLDGEAAVLDFAAVNTVTADMTLASGALSHPTLNGTPAPVTGPTGPLCGGRLEALFDQRDRLAPTAQVALDALAQTLVERFSAAGLDPTVSTGAPGLFTDAGAAPGPGPAPGLSGRLAVNAAADPGEGGALWRLRDGLGAVSAGPVGDGRLLSAMADRLSTAQTVLSGPHAGRSLSLHALAGESAGHQSVQAAAAADDAAFAAARTASLRMQEASLGVDSDAELQSLLQFEKLYSANARVLQVVNDMFEKILGI</sequence>
<evidence type="ECO:0000256" key="5">
    <source>
        <dbReference type="ARBA" id="ARBA00022525"/>
    </source>
</evidence>
<dbReference type="SUPFAM" id="SSF64518">
    <property type="entry name" value="Phase 1 flagellin"/>
    <property type="match status" value="1"/>
</dbReference>
<evidence type="ECO:0000313" key="10">
    <source>
        <dbReference type="Proteomes" id="UP000295050"/>
    </source>
</evidence>
<organism evidence="9 10">
    <name type="scientific">Rhodovulum bhavnagarense</name>
    <dbReference type="NCBI Taxonomy" id="992286"/>
    <lineage>
        <taxon>Bacteria</taxon>
        <taxon>Pseudomonadati</taxon>
        <taxon>Pseudomonadota</taxon>
        <taxon>Alphaproteobacteria</taxon>
        <taxon>Rhodobacterales</taxon>
        <taxon>Paracoccaceae</taxon>
        <taxon>Rhodovulum</taxon>
    </lineage>
</organism>
<dbReference type="OrthoDB" id="7181295at2"/>
<dbReference type="EMBL" id="SLXU01000006">
    <property type="protein sequence ID" value="TCP61170.1"/>
    <property type="molecule type" value="Genomic_DNA"/>
</dbReference>
<comment type="caution">
    <text evidence="9">The sequence shown here is derived from an EMBL/GenBank/DDBJ whole genome shotgun (WGS) entry which is preliminary data.</text>
</comment>
<dbReference type="InterPro" id="IPR010930">
    <property type="entry name" value="Flg_bb/hook_C_dom"/>
</dbReference>
<reference evidence="9 10" key="1">
    <citation type="submission" date="2019-03" db="EMBL/GenBank/DDBJ databases">
        <title>Genomic Encyclopedia of Type Strains, Phase IV (KMG-IV): sequencing the most valuable type-strain genomes for metagenomic binning, comparative biology and taxonomic classification.</title>
        <authorList>
            <person name="Goeker M."/>
        </authorList>
    </citation>
    <scope>NUCLEOTIDE SEQUENCE [LARGE SCALE GENOMIC DNA]</scope>
    <source>
        <strain evidence="9 10">DSM 24766</strain>
    </source>
</reference>
<feature type="domain" description="Flagellar basal-body/hook protein C-terminal" evidence="7">
    <location>
        <begin position="448"/>
        <end position="483"/>
    </location>
</feature>
<keyword evidence="5" id="KW-0964">Secreted</keyword>
<gene>
    <name evidence="9" type="ORF">EV663_106118</name>
</gene>
<keyword evidence="6" id="KW-0975">Bacterial flagellum</keyword>
<dbReference type="Pfam" id="PF06429">
    <property type="entry name" value="Flg_bbr_C"/>
    <property type="match status" value="1"/>
</dbReference>
<evidence type="ECO:0000256" key="6">
    <source>
        <dbReference type="ARBA" id="ARBA00023143"/>
    </source>
</evidence>
<evidence type="ECO:0000256" key="4">
    <source>
        <dbReference type="ARBA" id="ARBA00016244"/>
    </source>
</evidence>
<dbReference type="GO" id="GO:0009424">
    <property type="term" value="C:bacterial-type flagellum hook"/>
    <property type="evidence" value="ECO:0007669"/>
    <property type="project" value="InterPro"/>
</dbReference>
<name>A0A4R2RCP1_9RHOB</name>
<evidence type="ECO:0000259" key="8">
    <source>
        <dbReference type="Pfam" id="PF22638"/>
    </source>
</evidence>
<evidence type="ECO:0000256" key="2">
    <source>
        <dbReference type="ARBA" id="ARBA00004613"/>
    </source>
</evidence>
<comment type="similarity">
    <text evidence="3">Belongs to the flagella basal body rod proteins family.</text>
</comment>
<protein>
    <recommendedName>
        <fullName evidence="4">Flagellar hook-associated protein 1</fullName>
    </recommendedName>
</protein>
<feature type="domain" description="Flagellar hook-associated protein FlgK helical" evidence="8">
    <location>
        <begin position="91"/>
        <end position="314"/>
    </location>
</feature>
<dbReference type="RefSeq" id="WP_132951347.1">
    <property type="nucleotide sequence ID" value="NZ_SLXU01000006.1"/>
</dbReference>
<dbReference type="GO" id="GO:0005576">
    <property type="term" value="C:extracellular region"/>
    <property type="evidence" value="ECO:0007669"/>
    <property type="project" value="UniProtKB-SubCell"/>
</dbReference>
<evidence type="ECO:0000259" key="7">
    <source>
        <dbReference type="Pfam" id="PF06429"/>
    </source>
</evidence>
<dbReference type="PANTHER" id="PTHR30033:SF1">
    <property type="entry name" value="FLAGELLAR HOOK-ASSOCIATED PROTEIN 1"/>
    <property type="match status" value="1"/>
</dbReference>
<proteinExistence type="inferred from homology"/>
<dbReference type="Pfam" id="PF22638">
    <property type="entry name" value="FlgK_D1"/>
    <property type="match status" value="1"/>
</dbReference>
<keyword evidence="10" id="KW-1185">Reference proteome</keyword>
<dbReference type="GO" id="GO:0005198">
    <property type="term" value="F:structural molecule activity"/>
    <property type="evidence" value="ECO:0007669"/>
    <property type="project" value="InterPro"/>
</dbReference>
<accession>A0A4R2RCP1</accession>
<comment type="subcellular location">
    <subcellularLocation>
        <location evidence="1">Bacterial flagellum</location>
    </subcellularLocation>
    <subcellularLocation>
        <location evidence="2">Secreted</location>
    </subcellularLocation>
</comment>
<dbReference type="PANTHER" id="PTHR30033">
    <property type="entry name" value="FLAGELLAR HOOK-ASSOCIATED PROTEIN 1"/>
    <property type="match status" value="1"/>
</dbReference>
<dbReference type="NCBIfam" id="TIGR02492">
    <property type="entry name" value="flgK_ends"/>
    <property type="match status" value="1"/>
</dbReference>
<evidence type="ECO:0000256" key="3">
    <source>
        <dbReference type="ARBA" id="ARBA00009677"/>
    </source>
</evidence>
<keyword evidence="9" id="KW-0282">Flagellum</keyword>
<dbReference type="Proteomes" id="UP000295050">
    <property type="component" value="Unassembled WGS sequence"/>
</dbReference>